<organism evidence="1 2">
    <name type="scientific">Pistacia atlantica</name>
    <dbReference type="NCBI Taxonomy" id="434234"/>
    <lineage>
        <taxon>Eukaryota</taxon>
        <taxon>Viridiplantae</taxon>
        <taxon>Streptophyta</taxon>
        <taxon>Embryophyta</taxon>
        <taxon>Tracheophyta</taxon>
        <taxon>Spermatophyta</taxon>
        <taxon>Magnoliopsida</taxon>
        <taxon>eudicotyledons</taxon>
        <taxon>Gunneridae</taxon>
        <taxon>Pentapetalae</taxon>
        <taxon>rosids</taxon>
        <taxon>malvids</taxon>
        <taxon>Sapindales</taxon>
        <taxon>Anacardiaceae</taxon>
        <taxon>Pistacia</taxon>
    </lineage>
</organism>
<name>A0ACC1BNI4_9ROSI</name>
<sequence length="175" mass="19561">MSNIYITLLWEKNLYIALIRYVHISHLSSMFLRRSSCGSLDKANCLTIETLSCPVEDSGSCGAYIIRIPCGARNKYMAKGSLWQHIPEFVDGAINHIVNMARALGEQVNGGKPTWPHVIHGHYTDPREVAAHVSSSLNVPMLLQGTHWGQNKFNNCLSREAARGHKCNTQDNEED</sequence>
<keyword evidence="2" id="KW-1185">Reference proteome</keyword>
<dbReference type="Proteomes" id="UP001164250">
    <property type="component" value="Chromosome 4"/>
</dbReference>
<reference evidence="2" key="1">
    <citation type="journal article" date="2023" name="G3 (Bethesda)">
        <title>Genome assembly and association tests identify interacting loci associated with vigor, precocity, and sex in interspecific pistachio rootstocks.</title>
        <authorList>
            <person name="Palmer W."/>
            <person name="Jacygrad E."/>
            <person name="Sagayaradj S."/>
            <person name="Cavanaugh K."/>
            <person name="Han R."/>
            <person name="Bertier L."/>
            <person name="Beede B."/>
            <person name="Kafkas S."/>
            <person name="Golino D."/>
            <person name="Preece J."/>
            <person name="Michelmore R."/>
        </authorList>
    </citation>
    <scope>NUCLEOTIDE SEQUENCE [LARGE SCALE GENOMIC DNA]</scope>
</reference>
<gene>
    <name evidence="1" type="ORF">Patl1_20396</name>
</gene>
<protein>
    <submittedName>
        <fullName evidence="1">Uncharacterized protein</fullName>
    </submittedName>
</protein>
<proteinExistence type="predicted"/>
<comment type="caution">
    <text evidence="1">The sequence shown here is derived from an EMBL/GenBank/DDBJ whole genome shotgun (WGS) entry which is preliminary data.</text>
</comment>
<dbReference type="EMBL" id="CM047900">
    <property type="protein sequence ID" value="KAJ0100510.1"/>
    <property type="molecule type" value="Genomic_DNA"/>
</dbReference>
<accession>A0ACC1BNI4</accession>
<evidence type="ECO:0000313" key="2">
    <source>
        <dbReference type="Proteomes" id="UP001164250"/>
    </source>
</evidence>
<evidence type="ECO:0000313" key="1">
    <source>
        <dbReference type="EMBL" id="KAJ0100510.1"/>
    </source>
</evidence>